<dbReference type="GO" id="GO:1904812">
    <property type="term" value="P:rRNA acetylation involved in maturation of SSU-rRNA"/>
    <property type="evidence" value="ECO:0007669"/>
    <property type="project" value="TreeGrafter"/>
</dbReference>
<protein>
    <recommendedName>
        <fullName evidence="8">RNA cytidine acetyltransferase</fullName>
    </recommendedName>
</protein>
<feature type="domain" description="N-acetyltransferase" evidence="11">
    <location>
        <begin position="289"/>
        <end position="519"/>
    </location>
</feature>
<evidence type="ECO:0000313" key="14">
    <source>
        <dbReference type="Proteomes" id="UP000231279"/>
    </source>
</evidence>
<evidence type="ECO:0000256" key="5">
    <source>
        <dbReference type="ARBA" id="ARBA00022741"/>
    </source>
</evidence>
<dbReference type="InterPro" id="IPR027417">
    <property type="entry name" value="P-loop_NTPase"/>
</dbReference>
<dbReference type="GO" id="GO:0005524">
    <property type="term" value="F:ATP binding"/>
    <property type="evidence" value="ECO:0007669"/>
    <property type="project" value="UniProtKB-KW"/>
</dbReference>
<dbReference type="AlphaFoldDB" id="A0A2G9I170"/>
<dbReference type="InterPro" id="IPR000182">
    <property type="entry name" value="GNAT_dom"/>
</dbReference>
<evidence type="ECO:0000256" key="7">
    <source>
        <dbReference type="ARBA" id="ARBA00023315"/>
    </source>
</evidence>
<dbReference type="Pfam" id="PF13718">
    <property type="entry name" value="GNAT_acetyltr_2"/>
    <property type="match status" value="1"/>
</dbReference>
<feature type="domain" description="Possible tRNA binding" evidence="12">
    <location>
        <begin position="534"/>
        <end position="752"/>
    </location>
</feature>
<dbReference type="Pfam" id="PF05127">
    <property type="entry name" value="NAT10_TcmA_helicase"/>
    <property type="match status" value="1"/>
</dbReference>
<dbReference type="GO" id="GO:0000049">
    <property type="term" value="F:tRNA binding"/>
    <property type="evidence" value="ECO:0007669"/>
    <property type="project" value="TreeGrafter"/>
</dbReference>
<keyword evidence="3 13" id="KW-0808">Transferase</keyword>
<feature type="domain" description="TcmA/NAT10 helicase" evidence="10">
    <location>
        <begin position="52"/>
        <end position="249"/>
    </location>
</feature>
<dbReference type="SUPFAM" id="SSF52540">
    <property type="entry name" value="P-loop containing nucleoside triphosphate hydrolases"/>
    <property type="match status" value="1"/>
</dbReference>
<feature type="compositionally biased region" description="Basic residues" evidence="9">
    <location>
        <begin position="782"/>
        <end position="797"/>
    </location>
</feature>
<evidence type="ECO:0000256" key="1">
    <source>
        <dbReference type="ARBA" id="ARBA00004604"/>
    </source>
</evidence>
<dbReference type="InterPro" id="IPR027992">
    <property type="entry name" value="tRNA_bind_dom"/>
</dbReference>
<comment type="caution">
    <text evidence="13">The sequence shown here is derived from an EMBL/GenBank/DDBJ whole genome shotgun (WGS) entry which is preliminary data.</text>
</comment>
<proteinExistence type="predicted"/>
<sequence>MVQELSLLKNQLFDVFPVGALVGLCRTLDQGKAVTTLLDAILDKTLQSTIALTASRGRGKSAALGLAVAGAVAAGYPNIFVTAPTPQNLSSLFEFIRKGLHVLKYEEHLQYDVVRSGNHDSRKAIIQINIYKQHRQTIQYIEPHNHLKLSQVDLLVIDEAAVIPLSIIKLLIRPCLVFLSSTVNGYEGTGCSLSLKLFGHLEKKSQMSPSRANDKLSASSFKRLELKESIRYASEDPIEYWLNDLLCLDATSSIPTISRYPHPSECQLYYVNRDTLFSFHKESETFLQQMMSLFVASHYKYSPDDLQLMADAPAHHLFVLLGPIDESKNILPNIFCVVQVCLEGLISRDSALQCLRIGHQPPGDQIPWKFCKEFGNKDFPMLSGLHVIRIAVHPSALGHGYGSAALDLLTRYYEGQLTVITEDEIEMKDKLKFPVNVNQAAEKVSLLEEKITPREDLPPLLIHLRDRAPEKIHYIGASFGLTLDLFRFWKKHKFAPFHICDTPNNITGEHSCMVLKPLESNEIEGNQTGALSHLSPFYQCFRERFRRRLLLCFREMDYKLAMSILDPKINFSDYKPVVSSENKSSLLLETNLYSDVLNLLEAYTCSRKDYGEVRDLVPVLAQWYFQEKLPITLSYLQASILLCMGLQLRDVTDIERMMNIERLQILCLFRKTMVKFYKHLYELFTESNKNLPKEDEVTLVPHSVSLEDDLEDGAKQVMIMEKMKQQDPVELVDSKLKLLEQYSIEGSEEFEDALRGFKTISPSGLLSVKSNRKSSKDDQTKNKRKRDHKQKSCSKQT</sequence>
<dbReference type="GO" id="GO:1990883">
    <property type="term" value="F:18S rRNA cytidine N-acetyltransferase activity"/>
    <property type="evidence" value="ECO:0007669"/>
    <property type="project" value="TreeGrafter"/>
</dbReference>
<dbReference type="OrthoDB" id="10067491at2759"/>
<keyword evidence="4" id="KW-0819">tRNA processing</keyword>
<feature type="region of interest" description="Disordered" evidence="9">
    <location>
        <begin position="764"/>
        <end position="797"/>
    </location>
</feature>
<dbReference type="InterPro" id="IPR007807">
    <property type="entry name" value="TcmA/NAT10_helicase"/>
</dbReference>
<dbReference type="GO" id="GO:0005730">
    <property type="term" value="C:nucleolus"/>
    <property type="evidence" value="ECO:0007669"/>
    <property type="project" value="UniProtKB-SubCell"/>
</dbReference>
<evidence type="ECO:0000259" key="12">
    <source>
        <dbReference type="Pfam" id="PF13725"/>
    </source>
</evidence>
<name>A0A2G9I170_9LAMI</name>
<evidence type="ECO:0000256" key="2">
    <source>
        <dbReference type="ARBA" id="ARBA00022552"/>
    </source>
</evidence>
<keyword evidence="2" id="KW-0698">rRNA processing</keyword>
<organism evidence="13 14">
    <name type="scientific">Handroanthus impetiginosus</name>
    <dbReference type="NCBI Taxonomy" id="429701"/>
    <lineage>
        <taxon>Eukaryota</taxon>
        <taxon>Viridiplantae</taxon>
        <taxon>Streptophyta</taxon>
        <taxon>Embryophyta</taxon>
        <taxon>Tracheophyta</taxon>
        <taxon>Spermatophyta</taxon>
        <taxon>Magnoliopsida</taxon>
        <taxon>eudicotyledons</taxon>
        <taxon>Gunneridae</taxon>
        <taxon>Pentapetalae</taxon>
        <taxon>asterids</taxon>
        <taxon>lamiids</taxon>
        <taxon>Lamiales</taxon>
        <taxon>Bignoniaceae</taxon>
        <taxon>Crescentiina</taxon>
        <taxon>Tabebuia alliance</taxon>
        <taxon>Handroanthus</taxon>
    </lineage>
</organism>
<evidence type="ECO:0000259" key="10">
    <source>
        <dbReference type="Pfam" id="PF05127"/>
    </source>
</evidence>
<evidence type="ECO:0000256" key="6">
    <source>
        <dbReference type="ARBA" id="ARBA00022840"/>
    </source>
</evidence>
<dbReference type="PANTHER" id="PTHR10925:SF5">
    <property type="entry name" value="RNA CYTIDINE ACETYLTRANSFERASE"/>
    <property type="match status" value="1"/>
</dbReference>
<dbReference type="FunFam" id="3.40.50.300:FF:002218">
    <property type="entry name" value="tRNA(Met) cytidine acetyltransferase TmcA"/>
    <property type="match status" value="1"/>
</dbReference>
<evidence type="ECO:0000256" key="3">
    <source>
        <dbReference type="ARBA" id="ARBA00022679"/>
    </source>
</evidence>
<dbReference type="Gene3D" id="3.40.630.30">
    <property type="match status" value="1"/>
</dbReference>
<evidence type="ECO:0000256" key="9">
    <source>
        <dbReference type="SAM" id="MobiDB-lite"/>
    </source>
</evidence>
<keyword evidence="14" id="KW-1185">Reference proteome</keyword>
<dbReference type="GO" id="GO:0008033">
    <property type="term" value="P:tRNA processing"/>
    <property type="evidence" value="ECO:0007669"/>
    <property type="project" value="UniProtKB-KW"/>
</dbReference>
<dbReference type="PANTHER" id="PTHR10925">
    <property type="entry name" value="N-ACETYLTRANSFERASE 10"/>
    <property type="match status" value="1"/>
</dbReference>
<dbReference type="EMBL" id="NKXS01000559">
    <property type="protein sequence ID" value="PIN23517.1"/>
    <property type="molecule type" value="Genomic_DNA"/>
</dbReference>
<comment type="subcellular location">
    <subcellularLocation>
        <location evidence="1">Nucleus</location>
        <location evidence="1">Nucleolus</location>
    </subcellularLocation>
</comment>
<keyword evidence="7 13" id="KW-0012">Acyltransferase</keyword>
<dbReference type="GO" id="GO:0030686">
    <property type="term" value="C:90S preribosome"/>
    <property type="evidence" value="ECO:0007669"/>
    <property type="project" value="TreeGrafter"/>
</dbReference>
<dbReference type="STRING" id="429701.A0A2G9I170"/>
<evidence type="ECO:0000256" key="8">
    <source>
        <dbReference type="ARBA" id="ARBA00068357"/>
    </source>
</evidence>
<dbReference type="Gene3D" id="3.40.50.300">
    <property type="entry name" value="P-loop containing nucleotide triphosphate hydrolases"/>
    <property type="match status" value="1"/>
</dbReference>
<keyword evidence="6" id="KW-0067">ATP-binding</keyword>
<dbReference type="Proteomes" id="UP000231279">
    <property type="component" value="Unassembled WGS sequence"/>
</dbReference>
<dbReference type="InterPro" id="IPR032672">
    <property type="entry name" value="TmcA/NAT10/Kre33"/>
</dbReference>
<dbReference type="Pfam" id="PF13725">
    <property type="entry name" value="tRNA_bind_2"/>
    <property type="match status" value="1"/>
</dbReference>
<evidence type="ECO:0000313" key="13">
    <source>
        <dbReference type="EMBL" id="PIN23517.1"/>
    </source>
</evidence>
<keyword evidence="5" id="KW-0547">Nucleotide-binding</keyword>
<reference evidence="14" key="1">
    <citation type="journal article" date="2018" name="Gigascience">
        <title>Genome assembly of the Pink Ipe (Handroanthus impetiginosus, Bignoniaceae), a highly valued, ecologically keystone Neotropical timber forest tree.</title>
        <authorList>
            <person name="Silva-Junior O.B."/>
            <person name="Grattapaglia D."/>
            <person name="Novaes E."/>
            <person name="Collevatti R.G."/>
        </authorList>
    </citation>
    <scope>NUCLEOTIDE SEQUENCE [LARGE SCALE GENOMIC DNA]</scope>
    <source>
        <strain evidence="14">cv. UFG-1</strain>
    </source>
</reference>
<evidence type="ECO:0000259" key="11">
    <source>
        <dbReference type="Pfam" id="PF13718"/>
    </source>
</evidence>
<accession>A0A2G9I170</accession>
<evidence type="ECO:0000256" key="4">
    <source>
        <dbReference type="ARBA" id="ARBA00022694"/>
    </source>
</evidence>
<gene>
    <name evidence="13" type="ORF">CDL12_03765</name>
</gene>